<name>A0A2K8Z3F7_9BACT</name>
<dbReference type="RefSeq" id="WP_100990483.1">
    <property type="nucleotide sequence ID" value="NZ_CP025096.1"/>
</dbReference>
<dbReference type="OrthoDB" id="1274469at2"/>
<dbReference type="Proteomes" id="UP000232883">
    <property type="component" value="Chromosome"/>
</dbReference>
<evidence type="ECO:0000313" key="2">
    <source>
        <dbReference type="Proteomes" id="UP000232883"/>
    </source>
</evidence>
<keyword evidence="2" id="KW-1185">Reference proteome</keyword>
<gene>
    <name evidence="1" type="ORF">CWM47_22770</name>
</gene>
<dbReference type="AlphaFoldDB" id="A0A2K8Z3F7"/>
<proteinExistence type="predicted"/>
<accession>A0A2K8Z3F7</accession>
<dbReference type="KEGG" id="spir:CWM47_22770"/>
<sequence>MLTRLVCSPAPVRYRAFFNQLNGLCSACTTLDAKPLMHETIFQQLLLDMVDAERPVEFRRFQRLMFEAMVHFRHMKEGDLLNGFTQLQRLRTTFPPLSPTVRQLGEAMLTPMIAYYYFRIRDFATATYYNQYSVAISSELQATYPVLHLHQIQQQFNLSRIELAQHRYEEALSRLKELIDYLLTGRAPNLTGVWTSAMRAGLAQPIATNQLLDIINELVFHSLKSDELETMIPPVVLAESSLWTGRKKLRIPSPEAAIQTWWQAYQPESDEQQHLFLTGIITLIQQYPLEYDQLKLLLLGRLHHFTAHSEWVSSEHLLLIRRFVNTKLHLSDRLLRHIRTIRSQPTR</sequence>
<reference evidence="1 2" key="1">
    <citation type="submission" date="2017-11" db="EMBL/GenBank/DDBJ databases">
        <title>Taxonomic description and genome sequences of Spirosoma HA7 sp. nov., isolated from pollen microhabitat of Corylus avellana.</title>
        <authorList>
            <person name="Ambika Manirajan B."/>
            <person name="Suarez C."/>
            <person name="Ratering S."/>
            <person name="Geissler-Plaum R."/>
            <person name="Cardinale M."/>
            <person name="Sylvia S."/>
        </authorList>
    </citation>
    <scope>NUCLEOTIDE SEQUENCE [LARGE SCALE GENOMIC DNA]</scope>
    <source>
        <strain evidence="1 2">HA7</strain>
    </source>
</reference>
<organism evidence="1 2">
    <name type="scientific">Spirosoma pollinicola</name>
    <dbReference type="NCBI Taxonomy" id="2057025"/>
    <lineage>
        <taxon>Bacteria</taxon>
        <taxon>Pseudomonadati</taxon>
        <taxon>Bacteroidota</taxon>
        <taxon>Cytophagia</taxon>
        <taxon>Cytophagales</taxon>
        <taxon>Cytophagaceae</taxon>
        <taxon>Spirosoma</taxon>
    </lineage>
</organism>
<protein>
    <submittedName>
        <fullName evidence="1">Uncharacterized protein</fullName>
    </submittedName>
</protein>
<dbReference type="EMBL" id="CP025096">
    <property type="protein sequence ID" value="AUD04417.1"/>
    <property type="molecule type" value="Genomic_DNA"/>
</dbReference>
<evidence type="ECO:0000313" key="1">
    <source>
        <dbReference type="EMBL" id="AUD04417.1"/>
    </source>
</evidence>